<dbReference type="Proteomes" id="UP000828390">
    <property type="component" value="Unassembled WGS sequence"/>
</dbReference>
<reference evidence="1" key="1">
    <citation type="journal article" date="2019" name="bioRxiv">
        <title>The Genome of the Zebra Mussel, Dreissena polymorpha: A Resource for Invasive Species Research.</title>
        <authorList>
            <person name="McCartney M.A."/>
            <person name="Auch B."/>
            <person name="Kono T."/>
            <person name="Mallez S."/>
            <person name="Zhang Y."/>
            <person name="Obille A."/>
            <person name="Becker A."/>
            <person name="Abrahante J.E."/>
            <person name="Garbe J."/>
            <person name="Badalamenti J.P."/>
            <person name="Herman A."/>
            <person name="Mangelson H."/>
            <person name="Liachko I."/>
            <person name="Sullivan S."/>
            <person name="Sone E.D."/>
            <person name="Koren S."/>
            <person name="Silverstein K.A.T."/>
            <person name="Beckman K.B."/>
            <person name="Gohl D.M."/>
        </authorList>
    </citation>
    <scope>NUCLEOTIDE SEQUENCE</scope>
    <source>
        <strain evidence="1">Duluth1</strain>
        <tissue evidence="1">Whole animal</tissue>
    </source>
</reference>
<dbReference type="EMBL" id="JAIWYP010000012">
    <property type="protein sequence ID" value="KAH3728346.1"/>
    <property type="molecule type" value="Genomic_DNA"/>
</dbReference>
<dbReference type="PANTHER" id="PTHR22605">
    <property type="entry name" value="RZ-TYPE DOMAIN-CONTAINING PROTEIN"/>
    <property type="match status" value="1"/>
</dbReference>
<dbReference type="AlphaFoldDB" id="A0A9D4CQF3"/>
<reference evidence="1" key="2">
    <citation type="submission" date="2020-11" db="EMBL/GenBank/DDBJ databases">
        <authorList>
            <person name="McCartney M.A."/>
            <person name="Auch B."/>
            <person name="Kono T."/>
            <person name="Mallez S."/>
            <person name="Becker A."/>
            <person name="Gohl D.M."/>
            <person name="Silverstein K.A.T."/>
            <person name="Koren S."/>
            <person name="Bechman K.B."/>
            <person name="Herman A."/>
            <person name="Abrahante J.E."/>
            <person name="Garbe J."/>
        </authorList>
    </citation>
    <scope>NUCLEOTIDE SEQUENCE</scope>
    <source>
        <strain evidence="1">Duluth1</strain>
        <tissue evidence="1">Whole animal</tissue>
    </source>
</reference>
<dbReference type="PANTHER" id="PTHR22605:SF16">
    <property type="entry name" value="E3 UBIQUITIN-PROTEIN LIGASE RNF213"/>
    <property type="match status" value="1"/>
</dbReference>
<organism evidence="1 2">
    <name type="scientific">Dreissena polymorpha</name>
    <name type="common">Zebra mussel</name>
    <name type="synonym">Mytilus polymorpha</name>
    <dbReference type="NCBI Taxonomy" id="45954"/>
    <lineage>
        <taxon>Eukaryota</taxon>
        <taxon>Metazoa</taxon>
        <taxon>Spiralia</taxon>
        <taxon>Lophotrochozoa</taxon>
        <taxon>Mollusca</taxon>
        <taxon>Bivalvia</taxon>
        <taxon>Autobranchia</taxon>
        <taxon>Heteroconchia</taxon>
        <taxon>Euheterodonta</taxon>
        <taxon>Imparidentia</taxon>
        <taxon>Neoheterodontei</taxon>
        <taxon>Myida</taxon>
        <taxon>Dreissenoidea</taxon>
        <taxon>Dreissenidae</taxon>
        <taxon>Dreissena</taxon>
    </lineage>
</organism>
<proteinExistence type="predicted"/>
<dbReference type="GO" id="GO:0004842">
    <property type="term" value="F:ubiquitin-protein transferase activity"/>
    <property type="evidence" value="ECO:0007669"/>
    <property type="project" value="InterPro"/>
</dbReference>
<evidence type="ECO:0000313" key="2">
    <source>
        <dbReference type="Proteomes" id="UP000828390"/>
    </source>
</evidence>
<protein>
    <submittedName>
        <fullName evidence="1">Uncharacterized protein</fullName>
    </submittedName>
</protein>
<accession>A0A9D4CQF3</accession>
<evidence type="ECO:0000313" key="1">
    <source>
        <dbReference type="EMBL" id="KAH3728346.1"/>
    </source>
</evidence>
<comment type="caution">
    <text evidence="1">The sequence shown here is derived from an EMBL/GenBank/DDBJ whole genome shotgun (WGS) entry which is preliminary data.</text>
</comment>
<gene>
    <name evidence="1" type="ORF">DPMN_054300</name>
</gene>
<keyword evidence="2" id="KW-1185">Reference proteome</keyword>
<dbReference type="GO" id="GO:0016887">
    <property type="term" value="F:ATP hydrolysis activity"/>
    <property type="evidence" value="ECO:0007669"/>
    <property type="project" value="InterPro"/>
</dbReference>
<name>A0A9D4CQF3_DREPO</name>
<dbReference type="InterPro" id="IPR031248">
    <property type="entry name" value="RNF213"/>
</dbReference>
<sequence>MYLQTLHPLLEDGCQGKEEPKPFKKVAFIGISNWALDPAKMNRGIFVQREVPEIDELTNSALLVKMGNTTFVNDDDDDDDDADAAAAADAADDDDDNLWSAEKDRMTKYYYERQAHDSFIHYLKHVIEKVKCKELFAQYSSTSLAGADELKELLVKGTGFEGHGFKLRFPFSWVVIDVVDELLKDRYCLNLAAAHSRIRVKFCKTIFTTLCKPFTTLALIQS</sequence>